<dbReference type="EMBL" id="GBEZ01024500">
    <property type="protein sequence ID" value="JAC62494.1"/>
    <property type="molecule type" value="Transcribed_RNA"/>
</dbReference>
<organism evidence="1">
    <name type="scientific">Tetraselmis sp. GSL018</name>
    <dbReference type="NCBI Taxonomy" id="582737"/>
    <lineage>
        <taxon>Eukaryota</taxon>
        <taxon>Viridiplantae</taxon>
        <taxon>Chlorophyta</taxon>
        <taxon>core chlorophytes</taxon>
        <taxon>Chlorodendrophyceae</taxon>
        <taxon>Chlorodendrales</taxon>
        <taxon>Chlorodendraceae</taxon>
        <taxon>Tetraselmis</taxon>
    </lineage>
</organism>
<feature type="non-terminal residue" evidence="1">
    <location>
        <position position="1"/>
    </location>
</feature>
<feature type="non-terminal residue" evidence="1">
    <location>
        <position position="149"/>
    </location>
</feature>
<proteinExistence type="predicted"/>
<protein>
    <submittedName>
        <fullName evidence="1">Uncharacterized protein</fullName>
    </submittedName>
</protein>
<gene>
    <name evidence="1" type="ORF">TSPGSL018_23219</name>
</gene>
<sequence>KPKLSDQDPQVARMESDFLQRLNSIRNSCAEASELVKSFDTDEGIAELNEATRYLKESTSLRLDRHRMLKQEVSEATAGTPNVAAVEAMSARMGALSDEIELQMGLPLEPPLANLKQQIEDRLCAIRQKADELEAAVESREDAAAAEQR</sequence>
<reference evidence="1" key="1">
    <citation type="submission" date="2014-05" db="EMBL/GenBank/DDBJ databases">
        <title>The transcriptome of the halophilic microalga Tetraselmis sp. GSL018 isolated from the Great Salt Lake, Utah.</title>
        <authorList>
            <person name="Jinkerson R.E."/>
            <person name="D'Adamo S."/>
            <person name="Posewitz M.C."/>
        </authorList>
    </citation>
    <scope>NUCLEOTIDE SEQUENCE</scope>
    <source>
        <strain evidence="1">GSL018</strain>
    </source>
</reference>
<dbReference type="AlphaFoldDB" id="A0A061QVJ2"/>
<evidence type="ECO:0000313" key="1">
    <source>
        <dbReference type="EMBL" id="JAC62494.1"/>
    </source>
</evidence>
<accession>A0A061QVJ2</accession>
<name>A0A061QVJ2_9CHLO</name>